<evidence type="ECO:0000256" key="1">
    <source>
        <dbReference type="SAM" id="MobiDB-lite"/>
    </source>
</evidence>
<proteinExistence type="predicted"/>
<feature type="non-terminal residue" evidence="2">
    <location>
        <position position="1"/>
    </location>
</feature>
<sequence>RSAAAAGRRVRLVHLDVGPELAAAGQSARGRALSGRAMRRHLERSSRATAAPERDVLVVDRRRSDRLDLAGILRVDALPDPAPDQG</sequence>
<name>A0A6J4PTF5_9PSEU</name>
<dbReference type="AlphaFoldDB" id="A0A6J4PTF5"/>
<gene>
    <name evidence="2" type="ORF">AVDCRST_MAG66-2865</name>
</gene>
<evidence type="ECO:0000313" key="2">
    <source>
        <dbReference type="EMBL" id="CAA9424810.1"/>
    </source>
</evidence>
<feature type="region of interest" description="Disordered" evidence="1">
    <location>
        <begin position="23"/>
        <end position="51"/>
    </location>
</feature>
<dbReference type="EMBL" id="CADCUS010000423">
    <property type="protein sequence ID" value="CAA9424810.1"/>
    <property type="molecule type" value="Genomic_DNA"/>
</dbReference>
<accession>A0A6J4PTF5</accession>
<organism evidence="2">
    <name type="scientific">uncultured Pseudonocardia sp</name>
    <dbReference type="NCBI Taxonomy" id="211455"/>
    <lineage>
        <taxon>Bacteria</taxon>
        <taxon>Bacillati</taxon>
        <taxon>Actinomycetota</taxon>
        <taxon>Actinomycetes</taxon>
        <taxon>Pseudonocardiales</taxon>
        <taxon>Pseudonocardiaceae</taxon>
        <taxon>Pseudonocardia</taxon>
        <taxon>environmental samples</taxon>
    </lineage>
</organism>
<reference evidence="2" key="1">
    <citation type="submission" date="2020-02" db="EMBL/GenBank/DDBJ databases">
        <authorList>
            <person name="Meier V. D."/>
        </authorList>
    </citation>
    <scope>NUCLEOTIDE SEQUENCE</scope>
    <source>
        <strain evidence="2">AVDCRST_MAG66</strain>
    </source>
</reference>
<protein>
    <submittedName>
        <fullName evidence="2">Uncharacterized protein</fullName>
    </submittedName>
</protein>